<feature type="domain" description="Copper-binding protein MbnP-like" evidence="1">
    <location>
        <begin position="29"/>
        <end position="232"/>
    </location>
</feature>
<dbReference type="EMBL" id="JBHTBN010000001">
    <property type="protein sequence ID" value="MFC7356344.1"/>
    <property type="molecule type" value="Genomic_DNA"/>
</dbReference>
<proteinExistence type="predicted"/>
<evidence type="ECO:0000313" key="2">
    <source>
        <dbReference type="EMBL" id="MFC7356344.1"/>
    </source>
</evidence>
<evidence type="ECO:0000259" key="1">
    <source>
        <dbReference type="Pfam" id="PF20243"/>
    </source>
</evidence>
<organism evidence="2 3">
    <name type="scientific">Jejudonia soesokkakensis</name>
    <dbReference type="NCBI Taxonomy" id="1323432"/>
    <lineage>
        <taxon>Bacteria</taxon>
        <taxon>Pseudomonadati</taxon>
        <taxon>Bacteroidota</taxon>
        <taxon>Flavobacteriia</taxon>
        <taxon>Flavobacteriales</taxon>
        <taxon>Flavobacteriaceae</taxon>
        <taxon>Jejudonia</taxon>
    </lineage>
</organism>
<dbReference type="InterPro" id="IPR046863">
    <property type="entry name" value="MbnP-like_dom"/>
</dbReference>
<keyword evidence="3" id="KW-1185">Reference proteome</keyword>
<sequence>MKKIIFALSIFIVAISCDTDDSNNTSEDTNVTFRFTQNWDGENIENSDYENTTYVNANGESMTLSKVNYLISDITFTSTIDGTVYAAEDYNLILARNSQNVEFTPNIEIPEGEYTVSFTFGFDDEDNDKVGGYADLNSVDGFWSVPAPLGAGYHFQRIEGTYVNSLSETTSFQFHTVRANRHSSLPPGPGTLEELRDTSFVVNLGGVSIQNNTTIEVKANIAEWFKNPITWDLNTRFMVLMPNFQAQLDMNENGATVFSLGEVTQ</sequence>
<name>A0ABW2MST6_9FLAO</name>
<dbReference type="PROSITE" id="PS51257">
    <property type="entry name" value="PROKAR_LIPOPROTEIN"/>
    <property type="match status" value="1"/>
</dbReference>
<protein>
    <submittedName>
        <fullName evidence="2">MbnP family protein</fullName>
    </submittedName>
</protein>
<comment type="caution">
    <text evidence="2">The sequence shown here is derived from an EMBL/GenBank/DDBJ whole genome shotgun (WGS) entry which is preliminary data.</text>
</comment>
<gene>
    <name evidence="2" type="ORF">ACFQO1_01485</name>
</gene>
<dbReference type="RefSeq" id="WP_380215992.1">
    <property type="nucleotide sequence ID" value="NZ_JBHTBN010000001.1"/>
</dbReference>
<accession>A0ABW2MST6</accession>
<dbReference type="Pfam" id="PF20243">
    <property type="entry name" value="MbnP"/>
    <property type="match status" value="1"/>
</dbReference>
<evidence type="ECO:0000313" key="3">
    <source>
        <dbReference type="Proteomes" id="UP001596415"/>
    </source>
</evidence>
<dbReference type="Proteomes" id="UP001596415">
    <property type="component" value="Unassembled WGS sequence"/>
</dbReference>
<reference evidence="3" key="1">
    <citation type="journal article" date="2019" name="Int. J. Syst. Evol. Microbiol.">
        <title>The Global Catalogue of Microorganisms (GCM) 10K type strain sequencing project: providing services to taxonomists for standard genome sequencing and annotation.</title>
        <authorList>
            <consortium name="The Broad Institute Genomics Platform"/>
            <consortium name="The Broad Institute Genome Sequencing Center for Infectious Disease"/>
            <person name="Wu L."/>
            <person name="Ma J."/>
        </authorList>
    </citation>
    <scope>NUCLEOTIDE SEQUENCE [LARGE SCALE GENOMIC DNA]</scope>
    <source>
        <strain evidence="3">CGMCC 1.16306</strain>
    </source>
</reference>